<evidence type="ECO:0000256" key="1">
    <source>
        <dbReference type="SAM" id="MobiDB-lite"/>
    </source>
</evidence>
<sequence>MRVRLRGKIRTWSAGALLLVMAVLVGGYVLAGTAQTVRADNQYVKDGDDLFSDEEERRLEEKCEEYHERNGMNFFVLTVTNADVGGSEDYDTQKYIEDYADAVYAGQDAFGVIINMDIRYYYLDIRGDNALPVYTDSRQKVLEEKLVSKLKTVEYYQGIADVITLADKYAQEGPGEASGTEDFGASRPEMLAALVLGVVGAFIVLGFSISKHHEKKMAVGAHQYIPKGGFHLAGQRDIFVRKYVTKTAKQSSSSGGGTTTHRSSSGSSHSGRGGHF</sequence>
<dbReference type="Gene3D" id="3.10.310.50">
    <property type="match status" value="1"/>
</dbReference>
<keyword evidence="2" id="KW-0472">Membrane</keyword>
<reference evidence="4 5" key="1">
    <citation type="submission" date="2010-08" db="EMBL/GenBank/DDBJ databases">
        <authorList>
            <consortium name="US DOE Joint Genome Institute (JGI-PGF)"/>
            <person name="Lucas S."/>
            <person name="Copeland A."/>
            <person name="Lapidus A."/>
            <person name="Cheng J.-F."/>
            <person name="Bruce D."/>
            <person name="Goodwin L."/>
            <person name="Pitluck S."/>
            <person name="Land M.L."/>
            <person name="Hauser L."/>
            <person name="Chang Y.-J."/>
            <person name="Anderson I.J."/>
            <person name="Johnson E."/>
            <person name="Mulhopadhyay B."/>
            <person name="Kyrpides N."/>
            <person name="Woyke T.J."/>
        </authorList>
    </citation>
    <scope>NUCLEOTIDE SEQUENCE [LARGE SCALE GENOMIC DNA]</scope>
    <source>
        <strain evidence="4 5">6</strain>
    </source>
</reference>
<dbReference type="Proteomes" id="UP000005753">
    <property type="component" value="Chromosome"/>
</dbReference>
<keyword evidence="2" id="KW-0812">Transmembrane</keyword>
<proteinExistence type="predicted"/>
<dbReference type="STRING" id="633697.EubceDRAFT1_0604"/>
<dbReference type="Pfam" id="PF04536">
    <property type="entry name" value="TPM_phosphatase"/>
    <property type="match status" value="1"/>
</dbReference>
<dbReference type="OrthoDB" id="9806054at2"/>
<dbReference type="eggNOG" id="COG1512">
    <property type="taxonomic scope" value="Bacteria"/>
</dbReference>
<feature type="transmembrane region" description="Helical" evidence="2">
    <location>
        <begin position="190"/>
        <end position="209"/>
    </location>
</feature>
<evidence type="ECO:0000259" key="3">
    <source>
        <dbReference type="Pfam" id="PF04536"/>
    </source>
</evidence>
<keyword evidence="2" id="KW-1133">Transmembrane helix</keyword>
<dbReference type="HOGENOM" id="CLU_1007403_0_0_9"/>
<gene>
    <name evidence="4" type="ORF">EubceDRAFT1_0604</name>
</gene>
<dbReference type="AlphaFoldDB" id="I5ARM0"/>
<evidence type="ECO:0000313" key="4">
    <source>
        <dbReference type="EMBL" id="EIM56443.1"/>
    </source>
</evidence>
<protein>
    <submittedName>
        <fullName evidence="4">Beta-propeller domain-containing protein, methanol dehydrogenase</fullName>
    </submittedName>
</protein>
<evidence type="ECO:0000256" key="2">
    <source>
        <dbReference type="SAM" id="Phobius"/>
    </source>
</evidence>
<evidence type="ECO:0000313" key="5">
    <source>
        <dbReference type="Proteomes" id="UP000005753"/>
    </source>
</evidence>
<name>I5ARM0_EUBC6</name>
<organism evidence="4 5">
    <name type="scientific">Eubacterium cellulosolvens (strain ATCC 43171 / JCM 9499 / 6)</name>
    <name type="common">Cillobacterium cellulosolvens</name>
    <dbReference type="NCBI Taxonomy" id="633697"/>
    <lineage>
        <taxon>Bacteria</taxon>
        <taxon>Bacillati</taxon>
        <taxon>Bacillota</taxon>
        <taxon>Clostridia</taxon>
        <taxon>Eubacteriales</taxon>
        <taxon>Eubacteriaceae</taxon>
        <taxon>Eubacterium</taxon>
    </lineage>
</organism>
<feature type="region of interest" description="Disordered" evidence="1">
    <location>
        <begin position="249"/>
        <end position="276"/>
    </location>
</feature>
<dbReference type="InterPro" id="IPR007621">
    <property type="entry name" value="TPM_dom"/>
</dbReference>
<accession>I5ARM0</accession>
<reference evidence="4 5" key="2">
    <citation type="submission" date="2012-02" db="EMBL/GenBank/DDBJ databases">
        <title>Improved High-Quality Draft sequence of Eubacterium cellulosolvens 6.</title>
        <authorList>
            <consortium name="US DOE Joint Genome Institute"/>
            <person name="Lucas S."/>
            <person name="Han J."/>
            <person name="Lapidus A."/>
            <person name="Cheng J.-F."/>
            <person name="Goodwin L."/>
            <person name="Pitluck S."/>
            <person name="Peters L."/>
            <person name="Mikhailova N."/>
            <person name="Gu W."/>
            <person name="Detter J.C."/>
            <person name="Han C."/>
            <person name="Tapia R."/>
            <person name="Land M."/>
            <person name="Hauser L."/>
            <person name="Kyrpides N."/>
            <person name="Ivanova N."/>
            <person name="Pagani I."/>
            <person name="Johnson E."/>
            <person name="Mukhopadhyay B."/>
            <person name="Anderson I."/>
            <person name="Woyke T."/>
        </authorList>
    </citation>
    <scope>NUCLEOTIDE SEQUENCE [LARGE SCALE GENOMIC DNA]</scope>
    <source>
        <strain evidence="4 5">6</strain>
    </source>
</reference>
<dbReference type="EMBL" id="CM001487">
    <property type="protein sequence ID" value="EIM56443.1"/>
    <property type="molecule type" value="Genomic_DNA"/>
</dbReference>
<keyword evidence="5" id="KW-1185">Reference proteome</keyword>
<feature type="compositionally biased region" description="Low complexity" evidence="1">
    <location>
        <begin position="259"/>
        <end position="270"/>
    </location>
</feature>
<feature type="domain" description="TPM" evidence="3">
    <location>
        <begin position="44"/>
        <end position="166"/>
    </location>
</feature>